<organism evidence="2 3">
    <name type="scientific">Oopsacas minuta</name>
    <dbReference type="NCBI Taxonomy" id="111878"/>
    <lineage>
        <taxon>Eukaryota</taxon>
        <taxon>Metazoa</taxon>
        <taxon>Porifera</taxon>
        <taxon>Hexactinellida</taxon>
        <taxon>Hexasterophora</taxon>
        <taxon>Lyssacinosida</taxon>
        <taxon>Leucopsacidae</taxon>
        <taxon>Oopsacas</taxon>
    </lineage>
</organism>
<evidence type="ECO:0000313" key="3">
    <source>
        <dbReference type="Proteomes" id="UP001165289"/>
    </source>
</evidence>
<comment type="caution">
    <text evidence="2">The sequence shown here is derived from an EMBL/GenBank/DDBJ whole genome shotgun (WGS) entry which is preliminary data.</text>
</comment>
<reference evidence="2 3" key="1">
    <citation type="journal article" date="2023" name="BMC Biol.">
        <title>The compact genome of the sponge Oopsacas minuta (Hexactinellida) is lacking key metazoan core genes.</title>
        <authorList>
            <person name="Santini S."/>
            <person name="Schenkelaars Q."/>
            <person name="Jourda C."/>
            <person name="Duchesne M."/>
            <person name="Belahbib H."/>
            <person name="Rocher C."/>
            <person name="Selva M."/>
            <person name="Riesgo A."/>
            <person name="Vervoort M."/>
            <person name="Leys S.P."/>
            <person name="Kodjabachian L."/>
            <person name="Le Bivic A."/>
            <person name="Borchiellini C."/>
            <person name="Claverie J.M."/>
            <person name="Renard E."/>
        </authorList>
    </citation>
    <scope>NUCLEOTIDE SEQUENCE [LARGE SCALE GENOMIC DNA]</scope>
    <source>
        <strain evidence="2">SPO-2</strain>
    </source>
</reference>
<name>A0AAV7K3N5_9METZ</name>
<dbReference type="Pfam" id="PF14214">
    <property type="entry name" value="Helitron_like_N"/>
    <property type="match status" value="1"/>
</dbReference>
<evidence type="ECO:0000259" key="1">
    <source>
        <dbReference type="Pfam" id="PF14214"/>
    </source>
</evidence>
<dbReference type="PANTHER" id="PTHR45786">
    <property type="entry name" value="DNA BINDING PROTEIN-LIKE"/>
    <property type="match status" value="1"/>
</dbReference>
<feature type="domain" description="Helitron helicase-like" evidence="1">
    <location>
        <begin position="154"/>
        <end position="264"/>
    </location>
</feature>
<keyword evidence="3" id="KW-1185">Reference proteome</keyword>
<evidence type="ECO:0000313" key="2">
    <source>
        <dbReference type="EMBL" id="KAI6655400.1"/>
    </source>
</evidence>
<dbReference type="PANTHER" id="PTHR45786:SF74">
    <property type="entry name" value="ATP-DEPENDENT DNA HELICASE"/>
    <property type="match status" value="1"/>
</dbReference>
<dbReference type="EMBL" id="JAKMXF010000199">
    <property type="protein sequence ID" value="KAI6655400.1"/>
    <property type="molecule type" value="Genomic_DNA"/>
</dbReference>
<dbReference type="AlphaFoldDB" id="A0AAV7K3N5"/>
<proteinExistence type="predicted"/>
<sequence>MGKDANEINQRCDTIPGGRYDIVHSLQDMLHRHHTYVSSFKSKIERMSESEVEYKVIIKADKNPDGEHERRFNAPVTNEVAILIVGQEFERRDIIMVKRCSSLLRISEIHRAFDTLQYPRIFWKGQDGYNFKIPQTDPKTRRKRLDKKLSSMDFYAYGFMLRDGNFNLIHRGRTLFHQIVVDLYAKVETERLLFIHLHQKKLPVDDYILLRDTVATDGNPHDFGKLVILPSSFTGSPRYMHERTQDAMTYVRNYGRPDLFITFTYDTWTVWNSQQEFPVYEGWRCTKDFPKRLVKETQSGDDGYPKYRRRAPEDGGFTATIQRGNQEHITVDNKWVVSYSPLLCKAFDVHINVEYCNLIKSIKYVCKYISKGTDQAIFTLESERDEITEYQHGRYIRSNEALWRLFSFPIHERYPTVIHLSVHLQNGQCVYFTQDSLQRQLEAQANSTLTVFFQLCREEDFAKTLLYVNVPKYYTWCHSTKRFTRRTQGADVEGFPGIKASDALGRVYTIHPNNFECFCLRMLLDHVHGPTTFDDLRTVDGHICQTYREACNKEVC</sequence>
<dbReference type="InterPro" id="IPR025476">
    <property type="entry name" value="Helitron_helicase-like"/>
</dbReference>
<dbReference type="Proteomes" id="UP001165289">
    <property type="component" value="Unassembled WGS sequence"/>
</dbReference>
<protein>
    <recommendedName>
        <fullName evidence="1">Helitron helicase-like domain-containing protein</fullName>
    </recommendedName>
</protein>
<gene>
    <name evidence="2" type="ORF">LOD99_2235</name>
</gene>
<accession>A0AAV7K3N5</accession>